<name>A0A212JTT7_9BACT</name>
<protein>
    <submittedName>
        <fullName evidence="1">Uncharacterized protein</fullName>
    </submittedName>
</protein>
<proteinExistence type="predicted"/>
<dbReference type="InterPro" id="IPR045921">
    <property type="entry name" value="DUF6340"/>
</dbReference>
<dbReference type="EMBL" id="FLUM01000003">
    <property type="protein sequence ID" value="SBW02768.1"/>
    <property type="molecule type" value="Genomic_DNA"/>
</dbReference>
<dbReference type="AlphaFoldDB" id="A0A212JTT7"/>
<sequence>MKRIMKQVLSSIIFIYILSSCTTTNIISIDIRQPAFISFPPEVTNVVIVDNSPTLDNDDEAENPNNGPSILSMDSARTIFLNSLVKFMNEEKYFNKVELYPYKTYNGSNNDITLLPARKVQTICHEKDADALLSLNLFAISAQLETENTAYFSNYSILGSKLGVIMRAYAKDGSEYGAPIGLVDSLFRQESTDWSRIKNNVDEINSLVTEMSVVGADKITSNFIPSWKTSQRWYYSDNSSEMKQAAKYVEQGKWLEAADIWGELYEDSKPAKKMRLASNIALANECLDDVENAVKWITTAFDMLPEKNRSELAVQIAVYKAELDARLKNIPKLNKQLGIEEEPLEGDSDPISE</sequence>
<accession>A0A212JTT7</accession>
<dbReference type="Pfam" id="PF19867">
    <property type="entry name" value="DUF6340"/>
    <property type="match status" value="1"/>
</dbReference>
<dbReference type="PROSITE" id="PS51257">
    <property type="entry name" value="PROKAR_LIPOPROTEIN"/>
    <property type="match status" value="1"/>
</dbReference>
<gene>
    <name evidence="1" type="ORF">KL86DYS1_30399</name>
</gene>
<organism evidence="1">
    <name type="scientific">uncultured Dysgonomonas sp</name>
    <dbReference type="NCBI Taxonomy" id="206096"/>
    <lineage>
        <taxon>Bacteria</taxon>
        <taxon>Pseudomonadati</taxon>
        <taxon>Bacteroidota</taxon>
        <taxon>Bacteroidia</taxon>
        <taxon>Bacteroidales</taxon>
        <taxon>Dysgonomonadaceae</taxon>
        <taxon>Dysgonomonas</taxon>
        <taxon>environmental samples</taxon>
    </lineage>
</organism>
<reference evidence="1" key="1">
    <citation type="submission" date="2016-04" db="EMBL/GenBank/DDBJ databases">
        <authorList>
            <person name="Evans L.H."/>
            <person name="Alamgir A."/>
            <person name="Owens N."/>
            <person name="Weber N.D."/>
            <person name="Virtaneva K."/>
            <person name="Barbian K."/>
            <person name="Babar A."/>
            <person name="Rosenke K."/>
        </authorList>
    </citation>
    <scope>NUCLEOTIDE SEQUENCE</scope>
    <source>
        <strain evidence="1">86-1</strain>
    </source>
</reference>
<dbReference type="RefSeq" id="WP_296942221.1">
    <property type="nucleotide sequence ID" value="NZ_LT599032.1"/>
</dbReference>
<evidence type="ECO:0000313" key="1">
    <source>
        <dbReference type="EMBL" id="SBW02768.1"/>
    </source>
</evidence>